<accession>F0WGE8</accession>
<keyword evidence="1" id="KW-0472">Membrane</keyword>
<dbReference type="EMBL" id="FR824136">
    <property type="protein sequence ID" value="CCA20309.1"/>
    <property type="molecule type" value="Genomic_DNA"/>
</dbReference>
<feature type="transmembrane region" description="Helical" evidence="1">
    <location>
        <begin position="99"/>
        <end position="123"/>
    </location>
</feature>
<name>F0WGE8_9STRA</name>
<evidence type="ECO:0000256" key="1">
    <source>
        <dbReference type="SAM" id="Phobius"/>
    </source>
</evidence>
<dbReference type="AlphaFoldDB" id="F0WGE8"/>
<keyword evidence="1" id="KW-1133">Transmembrane helix</keyword>
<reference evidence="2" key="1">
    <citation type="journal article" date="2011" name="PLoS Biol.">
        <title>Gene gain and loss during evolution of obligate parasitism in the white rust pathogen of Arabidopsis thaliana.</title>
        <authorList>
            <person name="Kemen E."/>
            <person name="Gardiner A."/>
            <person name="Schultz-Larsen T."/>
            <person name="Kemen A.C."/>
            <person name="Balmuth A.L."/>
            <person name="Robert-Seilaniantz A."/>
            <person name="Bailey K."/>
            <person name="Holub E."/>
            <person name="Studholme D.J."/>
            <person name="Maclean D."/>
            <person name="Jones J.D."/>
        </authorList>
    </citation>
    <scope>NUCLEOTIDE SEQUENCE</scope>
</reference>
<protein>
    <submittedName>
        <fullName evidence="2">AlNc14C91G5680 protein</fullName>
    </submittedName>
</protein>
<keyword evidence="1" id="KW-0812">Transmembrane</keyword>
<proteinExistence type="predicted"/>
<reference evidence="2" key="2">
    <citation type="submission" date="2011-02" db="EMBL/GenBank/DDBJ databases">
        <authorList>
            <person name="MacLean D."/>
        </authorList>
    </citation>
    <scope>NUCLEOTIDE SEQUENCE</scope>
</reference>
<evidence type="ECO:0000313" key="2">
    <source>
        <dbReference type="EMBL" id="CCA20309.1"/>
    </source>
</evidence>
<organism evidence="2">
    <name type="scientific">Albugo laibachii Nc14</name>
    <dbReference type="NCBI Taxonomy" id="890382"/>
    <lineage>
        <taxon>Eukaryota</taxon>
        <taxon>Sar</taxon>
        <taxon>Stramenopiles</taxon>
        <taxon>Oomycota</taxon>
        <taxon>Peronosporomycetes</taxon>
        <taxon>Albuginales</taxon>
        <taxon>Albuginaceae</taxon>
        <taxon>Albugo</taxon>
    </lineage>
</organism>
<gene>
    <name evidence="2" type="primary">AlNc14C91G5680</name>
    <name evidence="2" type="ORF">ALNC14_064520</name>
</gene>
<sequence length="128" mass="14528">MSEFIQKLGQVRREAGTKQLSSVVHLLDEENVFGEDVVRIYQTFKQRGECLQRALLKAEIPIPWQLRLTAADLEQTIRERLTQEKETSMSDSKGQHGTLLNAANSVLPLLFCFAGSVVCYTWMSPWGN</sequence>
<dbReference type="HOGENOM" id="CLU_1963657_0_0_1"/>